<proteinExistence type="predicted"/>
<dbReference type="SUPFAM" id="SSF88723">
    <property type="entry name" value="PIN domain-like"/>
    <property type="match status" value="1"/>
</dbReference>
<evidence type="ECO:0000313" key="2">
    <source>
        <dbReference type="Proteomes" id="UP000028501"/>
    </source>
</evidence>
<organism evidence="1 2">
    <name type="scientific">Archaeoglobus fulgidus DSM 8774</name>
    <dbReference type="NCBI Taxonomy" id="1344584"/>
    <lineage>
        <taxon>Archaea</taxon>
        <taxon>Methanobacteriati</taxon>
        <taxon>Methanobacteriota</taxon>
        <taxon>Archaeoglobi</taxon>
        <taxon>Archaeoglobales</taxon>
        <taxon>Archaeoglobaceae</taxon>
        <taxon>Archaeoglobus</taxon>
    </lineage>
</organism>
<dbReference type="KEGG" id="afg:AFULGI_00003150"/>
<dbReference type="HOGENOM" id="CLU_3020761_0_0_2"/>
<dbReference type="EMBL" id="CP006577">
    <property type="protein sequence ID" value="AIG97141.1"/>
    <property type="molecule type" value="Genomic_DNA"/>
</dbReference>
<dbReference type="InterPro" id="IPR029060">
    <property type="entry name" value="PIN-like_dom_sf"/>
</dbReference>
<dbReference type="Proteomes" id="UP000028501">
    <property type="component" value="Chromosome"/>
</dbReference>
<name>A0A075WAX4_ARCFL</name>
<reference evidence="1 2" key="1">
    <citation type="submission" date="2013-07" db="EMBL/GenBank/DDBJ databases">
        <title>Genome of Archaeoglobus fulgidus.</title>
        <authorList>
            <person name="Fiebig A."/>
            <person name="Birkeland N.-K."/>
        </authorList>
    </citation>
    <scope>NUCLEOTIDE SEQUENCE [LARGE SCALE GENOMIC DNA]</scope>
    <source>
        <strain evidence="1 2">DSM 8774</strain>
    </source>
</reference>
<sequence length="55" mass="6136">MEKIFIDTNVIIDLLRGKKSVVSFFRDVEDGEIHGLTNKNGVSGNCLRLPDPYNG</sequence>
<gene>
    <name evidence="1" type="ORF">AFULGI_00003150</name>
</gene>
<evidence type="ECO:0000313" key="1">
    <source>
        <dbReference type="EMBL" id="AIG97141.1"/>
    </source>
</evidence>
<protein>
    <submittedName>
        <fullName evidence="1">Uncharacterized protein</fullName>
    </submittedName>
</protein>
<dbReference type="AlphaFoldDB" id="A0A075WAX4"/>
<accession>A0A075WAX4</accession>